<keyword evidence="4" id="KW-1185">Reference proteome</keyword>
<feature type="transmembrane region" description="Helical" evidence="2">
    <location>
        <begin position="12"/>
        <end position="30"/>
    </location>
</feature>
<keyword evidence="2" id="KW-1133">Transmembrane helix</keyword>
<feature type="transmembrane region" description="Helical" evidence="2">
    <location>
        <begin position="91"/>
        <end position="110"/>
    </location>
</feature>
<protein>
    <submittedName>
        <fullName evidence="3">Uncharacterized protein</fullName>
    </submittedName>
</protein>
<feature type="compositionally biased region" description="Polar residues" evidence="1">
    <location>
        <begin position="275"/>
        <end position="287"/>
    </location>
</feature>
<feature type="transmembrane region" description="Helical" evidence="2">
    <location>
        <begin position="181"/>
        <end position="198"/>
    </location>
</feature>
<evidence type="ECO:0000256" key="1">
    <source>
        <dbReference type="SAM" id="MobiDB-lite"/>
    </source>
</evidence>
<dbReference type="AlphaFoldDB" id="A0A9W8Y2N3"/>
<evidence type="ECO:0000256" key="2">
    <source>
        <dbReference type="SAM" id="Phobius"/>
    </source>
</evidence>
<feature type="transmembrane region" description="Helical" evidence="2">
    <location>
        <begin position="50"/>
        <end position="70"/>
    </location>
</feature>
<evidence type="ECO:0000313" key="4">
    <source>
        <dbReference type="Proteomes" id="UP001140560"/>
    </source>
</evidence>
<dbReference type="EMBL" id="JAPEUY010000014">
    <property type="protein sequence ID" value="KAJ4366318.1"/>
    <property type="molecule type" value="Genomic_DNA"/>
</dbReference>
<accession>A0A9W8Y2N3</accession>
<keyword evidence="2" id="KW-0812">Transmembrane</keyword>
<dbReference type="OrthoDB" id="164921at2759"/>
<name>A0A9W8Y2N3_9PLEO</name>
<evidence type="ECO:0000313" key="3">
    <source>
        <dbReference type="EMBL" id="KAJ4366318.1"/>
    </source>
</evidence>
<feature type="region of interest" description="Disordered" evidence="1">
    <location>
        <begin position="265"/>
        <end position="293"/>
    </location>
</feature>
<sequence>MKPILDRMYRLGVLSAPTIFFLIAIALVGWHASFAQRPGPKDIRSHFSGLVFAAVLAFDALQLLKLVLWPSKRQNSRRRIISRFLDISAKIYWVVLTVSALICAVGYGFTPNSDAVAIQVLTLLNGAVALTKFSVKRFIVGRNVDKGHATLQLPEQEQVSLPKWKRYLFAIGRHLNRLLKVVRFILSILFIVGALGLARQYRFENPGTLTSITLPSGSSLSINYHCITAAAASAPSTENTTTSSSLPTIWFVADQAHGITDFLGSTPATAAPTTRQTSAGPRATPSSEALDDDLTGIFPPLLHALQRETEETVLAGWGAGGENVLRYARQAAPSSSNNNVKGVVLLDVSPTGIEWLDQKRARNLSDEETVAVAKADLDGRAALAQISLAVDLPWYVAPSASPSPSQLTTNRGILPLFLPPNATGYFDSALYPRHHAQSLKEDMWAMQYYSLLTMASNPNPFSPVLEDLAVPHGIPVYVVASYVAGTGGDEASSAFYRGGERRGWDELSRVVEVGS</sequence>
<keyword evidence="2" id="KW-0472">Membrane</keyword>
<reference evidence="3" key="1">
    <citation type="submission" date="2022-10" db="EMBL/GenBank/DDBJ databases">
        <title>Tapping the CABI collections for fungal endophytes: first genome assemblies for Collariella, Neodidymelliopsis, Ascochyta clinopodiicola, Didymella pomorum, Didymosphaeria variabile, Neocosmospora piperis and Neocucurbitaria cava.</title>
        <authorList>
            <person name="Hill R."/>
        </authorList>
    </citation>
    <scope>NUCLEOTIDE SEQUENCE</scope>
    <source>
        <strain evidence="3">IMI 356814</strain>
    </source>
</reference>
<feature type="transmembrane region" description="Helical" evidence="2">
    <location>
        <begin position="116"/>
        <end position="135"/>
    </location>
</feature>
<dbReference type="Proteomes" id="UP001140560">
    <property type="component" value="Unassembled WGS sequence"/>
</dbReference>
<gene>
    <name evidence="3" type="ORF">N0V83_007954</name>
</gene>
<comment type="caution">
    <text evidence="3">The sequence shown here is derived from an EMBL/GenBank/DDBJ whole genome shotgun (WGS) entry which is preliminary data.</text>
</comment>
<proteinExistence type="predicted"/>
<organism evidence="3 4">
    <name type="scientific">Neocucurbitaria cava</name>
    <dbReference type="NCBI Taxonomy" id="798079"/>
    <lineage>
        <taxon>Eukaryota</taxon>
        <taxon>Fungi</taxon>
        <taxon>Dikarya</taxon>
        <taxon>Ascomycota</taxon>
        <taxon>Pezizomycotina</taxon>
        <taxon>Dothideomycetes</taxon>
        <taxon>Pleosporomycetidae</taxon>
        <taxon>Pleosporales</taxon>
        <taxon>Pleosporineae</taxon>
        <taxon>Cucurbitariaceae</taxon>
        <taxon>Neocucurbitaria</taxon>
    </lineage>
</organism>